<dbReference type="InterPro" id="IPR000843">
    <property type="entry name" value="HTH_LacI"/>
</dbReference>
<dbReference type="AlphaFoldDB" id="A0AAW5HW46"/>
<dbReference type="GO" id="GO:0006355">
    <property type="term" value="P:regulation of DNA-templated transcription"/>
    <property type="evidence" value="ECO:0007669"/>
    <property type="project" value="InterPro"/>
</dbReference>
<evidence type="ECO:0000313" key="3">
    <source>
        <dbReference type="Proteomes" id="UP001205920"/>
    </source>
</evidence>
<dbReference type="CDD" id="cd01392">
    <property type="entry name" value="HTH_LacI"/>
    <property type="match status" value="1"/>
</dbReference>
<dbReference type="PROSITE" id="PS50932">
    <property type="entry name" value="HTH_LACI_2"/>
    <property type="match status" value="1"/>
</dbReference>
<dbReference type="Gene3D" id="1.10.260.40">
    <property type="entry name" value="lambda repressor-like DNA-binding domains"/>
    <property type="match status" value="1"/>
</dbReference>
<dbReference type="SUPFAM" id="SSF47413">
    <property type="entry name" value="lambda repressor-like DNA-binding domains"/>
    <property type="match status" value="1"/>
</dbReference>
<dbReference type="SMART" id="SM00354">
    <property type="entry name" value="HTH_LACI"/>
    <property type="match status" value="1"/>
</dbReference>
<dbReference type="Proteomes" id="UP001205920">
    <property type="component" value="Unassembled WGS sequence"/>
</dbReference>
<evidence type="ECO:0000259" key="1">
    <source>
        <dbReference type="PROSITE" id="PS50932"/>
    </source>
</evidence>
<accession>A0AAW5HW46</accession>
<name>A0AAW5HW46_9CORY</name>
<sequence length="52" mass="5582">MSRSSHRVTLADIAKHLGVSTATVSLALNGKPGSRIPEETVRRVREAARELG</sequence>
<gene>
    <name evidence="2" type="ORF">JMN37_05655</name>
</gene>
<dbReference type="InterPro" id="IPR010982">
    <property type="entry name" value="Lambda_DNA-bd_dom_sf"/>
</dbReference>
<dbReference type="GO" id="GO:0003677">
    <property type="term" value="F:DNA binding"/>
    <property type="evidence" value="ECO:0007669"/>
    <property type="project" value="UniProtKB-KW"/>
</dbReference>
<protein>
    <submittedName>
        <fullName evidence="2">LacI family DNA-binding transcriptional regulator</fullName>
    </submittedName>
</protein>
<dbReference type="EMBL" id="JAEUWV010000005">
    <property type="protein sequence ID" value="MCO6394463.1"/>
    <property type="molecule type" value="Genomic_DNA"/>
</dbReference>
<feature type="domain" description="HTH lacI-type" evidence="1">
    <location>
        <begin position="8"/>
        <end position="52"/>
    </location>
</feature>
<keyword evidence="3" id="KW-1185">Reference proteome</keyword>
<comment type="caution">
    <text evidence="2">The sequence shown here is derived from an EMBL/GenBank/DDBJ whole genome shotgun (WGS) entry which is preliminary data.</text>
</comment>
<dbReference type="Pfam" id="PF00356">
    <property type="entry name" value="LacI"/>
    <property type="match status" value="1"/>
</dbReference>
<reference evidence="2 3" key="1">
    <citation type="submission" date="2021-01" db="EMBL/GenBank/DDBJ databases">
        <title>Identification and Characterization of Corynebacterium sp.</title>
        <authorList>
            <person name="Luo Q."/>
            <person name="Qu P."/>
            <person name="Chen Q."/>
        </authorList>
    </citation>
    <scope>NUCLEOTIDE SEQUENCE [LARGE SCALE GENOMIC DNA]</scope>
    <source>
        <strain evidence="2 3">MC-18</strain>
    </source>
</reference>
<proteinExistence type="predicted"/>
<keyword evidence="2" id="KW-0238">DNA-binding</keyword>
<dbReference type="RefSeq" id="WP_083329380.1">
    <property type="nucleotide sequence ID" value="NZ_JAEUWV010000005.1"/>
</dbReference>
<evidence type="ECO:0000313" key="2">
    <source>
        <dbReference type="EMBL" id="MCO6394463.1"/>
    </source>
</evidence>
<organism evidence="2 3">
    <name type="scientific">Corynebacterium lipophilum</name>
    <dbReference type="NCBI Taxonomy" id="2804918"/>
    <lineage>
        <taxon>Bacteria</taxon>
        <taxon>Bacillati</taxon>
        <taxon>Actinomycetota</taxon>
        <taxon>Actinomycetes</taxon>
        <taxon>Mycobacteriales</taxon>
        <taxon>Corynebacteriaceae</taxon>
        <taxon>Corynebacterium</taxon>
    </lineage>
</organism>